<dbReference type="OrthoDB" id="9807055at2"/>
<dbReference type="PROSITE" id="PS51935">
    <property type="entry name" value="NLPC_P60"/>
    <property type="match status" value="1"/>
</dbReference>
<reference evidence="7 8" key="1">
    <citation type="submission" date="2017-05" db="EMBL/GenBank/DDBJ databases">
        <authorList>
            <person name="Varghese N."/>
            <person name="Submissions S."/>
        </authorList>
    </citation>
    <scope>NUCLEOTIDE SEQUENCE [LARGE SCALE GENOMIC DNA]</scope>
    <source>
        <strain evidence="7 8">DSM 21194</strain>
    </source>
</reference>
<evidence type="ECO:0000259" key="6">
    <source>
        <dbReference type="PROSITE" id="PS51935"/>
    </source>
</evidence>
<dbReference type="InterPro" id="IPR000064">
    <property type="entry name" value="NLP_P60_dom"/>
</dbReference>
<dbReference type="PANTHER" id="PTHR47360">
    <property type="entry name" value="MUREIN DD-ENDOPEPTIDASE MEPS/MUREIN LD-CARBOXYPEPTIDASE"/>
    <property type="match status" value="1"/>
</dbReference>
<evidence type="ECO:0000313" key="7">
    <source>
        <dbReference type="EMBL" id="SMO54776.1"/>
    </source>
</evidence>
<dbReference type="GO" id="GO:0006508">
    <property type="term" value="P:proteolysis"/>
    <property type="evidence" value="ECO:0007669"/>
    <property type="project" value="UniProtKB-KW"/>
</dbReference>
<keyword evidence="4" id="KW-0378">Hydrolase</keyword>
<keyword evidence="8" id="KW-1185">Reference proteome</keyword>
<dbReference type="PROSITE" id="PS51257">
    <property type="entry name" value="PROKAR_LIPOPROTEIN"/>
    <property type="match status" value="1"/>
</dbReference>
<protein>
    <submittedName>
        <fullName evidence="7">Lipoprotein Spr/probable lipoprotein NlpC</fullName>
    </submittedName>
</protein>
<keyword evidence="5" id="KW-0788">Thiol protease</keyword>
<evidence type="ECO:0000256" key="4">
    <source>
        <dbReference type="ARBA" id="ARBA00022801"/>
    </source>
</evidence>
<keyword evidence="2" id="KW-0645">Protease</keyword>
<accession>A0A521C5Q1</accession>
<gene>
    <name evidence="7" type="ORF">SAMN06265218_10568</name>
</gene>
<organism evidence="7 8">
    <name type="scientific">Fodinibius sediminis</name>
    <dbReference type="NCBI Taxonomy" id="1214077"/>
    <lineage>
        <taxon>Bacteria</taxon>
        <taxon>Pseudomonadati</taxon>
        <taxon>Balneolota</taxon>
        <taxon>Balneolia</taxon>
        <taxon>Balneolales</taxon>
        <taxon>Balneolaceae</taxon>
        <taxon>Fodinibius</taxon>
    </lineage>
</organism>
<dbReference type="PANTHER" id="PTHR47360:SF1">
    <property type="entry name" value="ENDOPEPTIDASE NLPC-RELATED"/>
    <property type="match status" value="1"/>
</dbReference>
<dbReference type="EMBL" id="FXTH01000005">
    <property type="protein sequence ID" value="SMO54776.1"/>
    <property type="molecule type" value="Genomic_DNA"/>
</dbReference>
<feature type="domain" description="NlpC/P60" evidence="6">
    <location>
        <begin position="64"/>
        <end position="185"/>
    </location>
</feature>
<dbReference type="SUPFAM" id="SSF54001">
    <property type="entry name" value="Cysteine proteinases"/>
    <property type="match status" value="1"/>
</dbReference>
<dbReference type="Gene3D" id="3.90.1720.10">
    <property type="entry name" value="endopeptidase domain like (from Nostoc punctiforme)"/>
    <property type="match status" value="1"/>
</dbReference>
<keyword evidence="3" id="KW-0732">Signal</keyword>
<keyword evidence="7" id="KW-0449">Lipoprotein</keyword>
<dbReference type="InterPro" id="IPR038765">
    <property type="entry name" value="Papain-like_cys_pep_sf"/>
</dbReference>
<evidence type="ECO:0000256" key="2">
    <source>
        <dbReference type="ARBA" id="ARBA00022670"/>
    </source>
</evidence>
<proteinExistence type="inferred from homology"/>
<comment type="similarity">
    <text evidence="1">Belongs to the peptidase C40 family.</text>
</comment>
<evidence type="ECO:0000256" key="3">
    <source>
        <dbReference type="ARBA" id="ARBA00022729"/>
    </source>
</evidence>
<dbReference type="GO" id="GO:0008234">
    <property type="term" value="F:cysteine-type peptidase activity"/>
    <property type="evidence" value="ECO:0007669"/>
    <property type="project" value="UniProtKB-KW"/>
</dbReference>
<dbReference type="Proteomes" id="UP000317593">
    <property type="component" value="Unassembled WGS sequence"/>
</dbReference>
<evidence type="ECO:0000256" key="5">
    <source>
        <dbReference type="ARBA" id="ARBA00022807"/>
    </source>
</evidence>
<dbReference type="InterPro" id="IPR052062">
    <property type="entry name" value="Murein_DD/LD_carboxypeptidase"/>
</dbReference>
<evidence type="ECO:0000313" key="8">
    <source>
        <dbReference type="Proteomes" id="UP000317593"/>
    </source>
</evidence>
<evidence type="ECO:0000256" key="1">
    <source>
        <dbReference type="ARBA" id="ARBA00007074"/>
    </source>
</evidence>
<sequence length="185" mass="20083">MVSLNKILMLLCILSLTIGCGVVKQSARSPVATAASDTTNREAASDTETVTPSPMAAVSIASINEARASLMQAYRDWKGTPYRLGGGSQSGVDCSMFINIVFAEYFNIDLPTNTRTQLNVGAGVRRAAIKTGDLIFFRTGRKMLHVGVMLNKEEFLHASTSKGVTISQISQKYWASRYLAARRVL</sequence>
<dbReference type="AlphaFoldDB" id="A0A521C5Q1"/>
<name>A0A521C5Q1_9BACT</name>
<dbReference type="Pfam" id="PF00877">
    <property type="entry name" value="NLPC_P60"/>
    <property type="match status" value="1"/>
</dbReference>